<reference evidence="2" key="1">
    <citation type="journal article" date="2019" name="Int. J. Syst. Evol. Microbiol.">
        <title>The Global Catalogue of Microorganisms (GCM) 10K type strain sequencing project: providing services to taxonomists for standard genome sequencing and annotation.</title>
        <authorList>
            <consortium name="The Broad Institute Genomics Platform"/>
            <consortium name="The Broad Institute Genome Sequencing Center for Infectious Disease"/>
            <person name="Wu L."/>
            <person name="Ma J."/>
        </authorList>
    </citation>
    <scope>NUCLEOTIDE SEQUENCE [LARGE SCALE GENOMIC DNA]</scope>
    <source>
        <strain evidence="2">CCUG 43117</strain>
    </source>
</reference>
<protein>
    <submittedName>
        <fullName evidence="1">Uncharacterized protein</fullName>
    </submittedName>
</protein>
<evidence type="ECO:0000313" key="2">
    <source>
        <dbReference type="Proteomes" id="UP001596060"/>
    </source>
</evidence>
<keyword evidence="2" id="KW-1185">Reference proteome</keyword>
<dbReference type="EMBL" id="JBHSLU010000024">
    <property type="protein sequence ID" value="MFC5505871.1"/>
    <property type="molecule type" value="Genomic_DNA"/>
</dbReference>
<comment type="caution">
    <text evidence="1">The sequence shown here is derived from an EMBL/GenBank/DDBJ whole genome shotgun (WGS) entry which is preliminary data.</text>
</comment>
<evidence type="ECO:0000313" key="1">
    <source>
        <dbReference type="EMBL" id="MFC5505871.1"/>
    </source>
</evidence>
<name>A0ABW0P0U6_9HYPH</name>
<gene>
    <name evidence="1" type="ORF">ACFPN9_11435</name>
</gene>
<organism evidence="1 2">
    <name type="scientific">Bosea massiliensis</name>
    <dbReference type="NCBI Taxonomy" id="151419"/>
    <lineage>
        <taxon>Bacteria</taxon>
        <taxon>Pseudomonadati</taxon>
        <taxon>Pseudomonadota</taxon>
        <taxon>Alphaproteobacteria</taxon>
        <taxon>Hyphomicrobiales</taxon>
        <taxon>Boseaceae</taxon>
        <taxon>Bosea</taxon>
    </lineage>
</organism>
<sequence>MNIQAPKNFTVELEITRSVTVVIEASNAAEARDKASNLNFRHEITGEIVHWVVLNVSEGTDVQSDFY</sequence>
<dbReference type="RefSeq" id="WP_377816983.1">
    <property type="nucleotide sequence ID" value="NZ_JBHSLU010000024.1"/>
</dbReference>
<accession>A0ABW0P0U6</accession>
<proteinExistence type="predicted"/>
<dbReference type="Proteomes" id="UP001596060">
    <property type="component" value="Unassembled WGS sequence"/>
</dbReference>